<keyword evidence="3 6" id="KW-0489">Methyltransferase</keyword>
<name>A0A3A1YL82_9GAMM</name>
<dbReference type="FunFam" id="3.40.1280.10:FF:000008">
    <property type="entry name" value="Group 3 RNA methyltransferase TrmH"/>
    <property type="match status" value="1"/>
</dbReference>
<dbReference type="NCBIfam" id="TIGR00186">
    <property type="entry name" value="rRNA_methyl_3"/>
    <property type="match status" value="1"/>
</dbReference>
<organism evidence="8 9">
    <name type="scientific">Psittacicella hinzii</name>
    <dbReference type="NCBI Taxonomy" id="2028575"/>
    <lineage>
        <taxon>Bacteria</taxon>
        <taxon>Pseudomonadati</taxon>
        <taxon>Pseudomonadota</taxon>
        <taxon>Gammaproteobacteria</taxon>
        <taxon>Pasteurellales</taxon>
        <taxon>Psittacicellaceae</taxon>
        <taxon>Psittacicella</taxon>
    </lineage>
</organism>
<dbReference type="GO" id="GO:0005829">
    <property type="term" value="C:cytosol"/>
    <property type="evidence" value="ECO:0007669"/>
    <property type="project" value="TreeGrafter"/>
</dbReference>
<feature type="binding site" evidence="6">
    <location>
        <position position="228"/>
    </location>
    <ligand>
        <name>S-adenosyl-L-methionine</name>
        <dbReference type="ChEBI" id="CHEBI:59789"/>
    </ligand>
</feature>
<dbReference type="InterPro" id="IPR029064">
    <property type="entry name" value="Ribosomal_eL30-like_sf"/>
</dbReference>
<dbReference type="InterPro" id="IPR029028">
    <property type="entry name" value="Alpha/beta_knot_MTases"/>
</dbReference>
<dbReference type="InterPro" id="IPR001537">
    <property type="entry name" value="SpoU_MeTrfase"/>
</dbReference>
<keyword evidence="1 6" id="KW-0963">Cytoplasm</keyword>
<dbReference type="GO" id="GO:0003723">
    <property type="term" value="F:RNA binding"/>
    <property type="evidence" value="ECO:0007669"/>
    <property type="project" value="InterPro"/>
</dbReference>
<evidence type="ECO:0000256" key="1">
    <source>
        <dbReference type="ARBA" id="ARBA00022490"/>
    </source>
</evidence>
<evidence type="ECO:0000259" key="7">
    <source>
        <dbReference type="SMART" id="SM00967"/>
    </source>
</evidence>
<comment type="catalytic activity">
    <reaction evidence="6">
        <text>guanosine(2251) in 23S rRNA + S-adenosyl-L-methionine = 2'-O-methylguanosine(2251) in 23S rRNA + S-adenosyl-L-homocysteine + H(+)</text>
        <dbReference type="Rhea" id="RHEA:24140"/>
        <dbReference type="Rhea" id="RHEA-COMP:10239"/>
        <dbReference type="Rhea" id="RHEA-COMP:10241"/>
        <dbReference type="ChEBI" id="CHEBI:15378"/>
        <dbReference type="ChEBI" id="CHEBI:57856"/>
        <dbReference type="ChEBI" id="CHEBI:59789"/>
        <dbReference type="ChEBI" id="CHEBI:74269"/>
        <dbReference type="ChEBI" id="CHEBI:74445"/>
        <dbReference type="EC" id="2.1.1.185"/>
    </reaction>
</comment>
<gene>
    <name evidence="6" type="primary">rlmB</name>
    <name evidence="8" type="ORF">CKF58_03120</name>
</gene>
<dbReference type="Gene3D" id="3.30.1330.30">
    <property type="match status" value="1"/>
</dbReference>
<dbReference type="PANTHER" id="PTHR46429:SF1">
    <property type="entry name" value="23S RRNA (GUANOSINE-2'-O-)-METHYLTRANSFERASE RLMB"/>
    <property type="match status" value="1"/>
</dbReference>
<comment type="caution">
    <text evidence="8">The sequence shown here is derived from an EMBL/GenBank/DDBJ whole genome shotgun (WGS) entry which is preliminary data.</text>
</comment>
<evidence type="ECO:0000313" key="8">
    <source>
        <dbReference type="EMBL" id="RIY38912.1"/>
    </source>
</evidence>
<dbReference type="SUPFAM" id="SSF55315">
    <property type="entry name" value="L30e-like"/>
    <property type="match status" value="1"/>
</dbReference>
<comment type="function">
    <text evidence="6">Specifically methylates the ribose of guanosine 2251 in 23S rRNA.</text>
</comment>
<accession>A0A3A1YL82</accession>
<evidence type="ECO:0000256" key="6">
    <source>
        <dbReference type="HAMAP-Rule" id="MF_01887"/>
    </source>
</evidence>
<dbReference type="PANTHER" id="PTHR46429">
    <property type="entry name" value="23S RRNA (GUANOSINE-2'-O-)-METHYLTRANSFERASE RLMB"/>
    <property type="match status" value="1"/>
</dbReference>
<dbReference type="AlphaFoldDB" id="A0A3A1YL82"/>
<feature type="binding site" evidence="6">
    <location>
        <position position="199"/>
    </location>
    <ligand>
        <name>S-adenosyl-L-methionine</name>
        <dbReference type="ChEBI" id="CHEBI:59789"/>
    </ligand>
</feature>
<dbReference type="InterPro" id="IPR029026">
    <property type="entry name" value="tRNA_m1G_MTases_N"/>
</dbReference>
<proteinExistence type="inferred from homology"/>
<dbReference type="RefSeq" id="WP_119530875.1">
    <property type="nucleotide sequence ID" value="NZ_JBHSSP010000021.1"/>
</dbReference>
<evidence type="ECO:0000256" key="3">
    <source>
        <dbReference type="ARBA" id="ARBA00022603"/>
    </source>
</evidence>
<feature type="binding site" evidence="6">
    <location>
        <position position="219"/>
    </location>
    <ligand>
        <name>S-adenosyl-L-methionine</name>
        <dbReference type="ChEBI" id="CHEBI:59789"/>
    </ligand>
</feature>
<evidence type="ECO:0000256" key="4">
    <source>
        <dbReference type="ARBA" id="ARBA00022679"/>
    </source>
</evidence>
<protein>
    <recommendedName>
        <fullName evidence="6">23S rRNA (guanosine-2'-O-)-methyltransferase RlmB</fullName>
        <ecNumber evidence="6">2.1.1.185</ecNumber>
    </recommendedName>
    <alternativeName>
        <fullName evidence="6">23S rRNA (guanosine2251 2'-O)-methyltransferase</fullName>
    </alternativeName>
    <alternativeName>
        <fullName evidence="6">23S rRNA Gm2251 2'-O-methyltransferase</fullName>
    </alternativeName>
</protein>
<dbReference type="InterPro" id="IPR013123">
    <property type="entry name" value="SpoU_subst-bd"/>
</dbReference>
<dbReference type="InterPro" id="IPR004441">
    <property type="entry name" value="rRNA_MeTrfase_TrmH"/>
</dbReference>
<dbReference type="Pfam" id="PF08032">
    <property type="entry name" value="SpoU_sub_bind"/>
    <property type="match status" value="1"/>
</dbReference>
<evidence type="ECO:0000256" key="5">
    <source>
        <dbReference type="ARBA" id="ARBA00022691"/>
    </source>
</evidence>
<evidence type="ECO:0000313" key="9">
    <source>
        <dbReference type="Proteomes" id="UP000265916"/>
    </source>
</evidence>
<dbReference type="SMART" id="SM00967">
    <property type="entry name" value="SpoU_sub_bind"/>
    <property type="match status" value="1"/>
</dbReference>
<dbReference type="CDD" id="cd18103">
    <property type="entry name" value="SpoU-like_RlmB"/>
    <property type="match status" value="1"/>
</dbReference>
<dbReference type="Gene3D" id="3.40.1280.10">
    <property type="match status" value="1"/>
</dbReference>
<feature type="domain" description="RNA 2-O ribose methyltransferase substrate binding" evidence="7">
    <location>
        <begin position="5"/>
        <end position="82"/>
    </location>
</feature>
<evidence type="ECO:0000256" key="2">
    <source>
        <dbReference type="ARBA" id="ARBA00022552"/>
    </source>
</evidence>
<keyword evidence="2 6" id="KW-0698">rRNA processing</keyword>
<dbReference type="HAMAP" id="MF_01887">
    <property type="entry name" value="23SrRNA_methyltr_B"/>
    <property type="match status" value="1"/>
</dbReference>
<dbReference type="EC" id="2.1.1.185" evidence="6"/>
<sequence>MSASVIYGFHSIEALVTARPKAIIEVVYTEERNDQRLQQLLHKLSELHIKTTPTSKEKIEQFVPEDAAHQGIMALVRKLEEFGENHLFDILSSKEQAFFLILDGITDPHNLGACLRSAEAAGVDAVIIPKDKSASLTPVARKISSGASEVLPVIKVTNLARTMRKLQDEGVWIVGTAGEAEQNIYQYEFPRRSLALVMGNEGKGMRRLTRENCDELVKIPMAGIVSSLNVSVATGVCLFEIVRQLSAK</sequence>
<dbReference type="EMBL" id="NRJG01000049">
    <property type="protein sequence ID" value="RIY38912.1"/>
    <property type="molecule type" value="Genomic_DNA"/>
</dbReference>
<comment type="subcellular location">
    <subcellularLocation>
        <location evidence="6">Cytoplasm</location>
    </subcellularLocation>
</comment>
<dbReference type="SUPFAM" id="SSF75217">
    <property type="entry name" value="alpha/beta knot"/>
    <property type="match status" value="1"/>
</dbReference>
<comment type="similarity">
    <text evidence="6">Belongs to the class IV-like SAM-binding methyltransferase superfamily. RNA methyltransferase TrmH family. RlmB subfamily.</text>
</comment>
<keyword evidence="9" id="KW-1185">Reference proteome</keyword>
<dbReference type="GO" id="GO:0070039">
    <property type="term" value="F:rRNA (guanosine-2'-O-)-methyltransferase activity"/>
    <property type="evidence" value="ECO:0007669"/>
    <property type="project" value="UniProtKB-UniRule"/>
</dbReference>
<reference evidence="8 9" key="1">
    <citation type="submission" date="2017-08" db="EMBL/GenBank/DDBJ databases">
        <title>Reclassification of Bisgaard taxon 37 and 44.</title>
        <authorList>
            <person name="Christensen H."/>
        </authorList>
    </citation>
    <scope>NUCLEOTIDE SEQUENCE [LARGE SCALE GENOMIC DNA]</scope>
    <source>
        <strain evidence="8 9">111</strain>
    </source>
</reference>
<dbReference type="OrthoDB" id="9785673at2"/>
<dbReference type="InterPro" id="IPR024915">
    <property type="entry name" value="23S_rRNA_MeTrfase_RlmB"/>
</dbReference>
<keyword evidence="5 6" id="KW-0949">S-adenosyl-L-methionine</keyword>
<dbReference type="Pfam" id="PF00588">
    <property type="entry name" value="SpoU_methylase"/>
    <property type="match status" value="1"/>
</dbReference>
<dbReference type="Proteomes" id="UP000265916">
    <property type="component" value="Unassembled WGS sequence"/>
</dbReference>
<keyword evidence="4 6" id="KW-0808">Transferase</keyword>